<dbReference type="GO" id="GO:0005737">
    <property type="term" value="C:cytoplasm"/>
    <property type="evidence" value="ECO:0007669"/>
    <property type="project" value="UniProtKB-SubCell"/>
</dbReference>
<name>A0ABD1KNN3_9TELE</name>
<dbReference type="AlphaFoldDB" id="A0ABD1KNN3"/>
<dbReference type="InterPro" id="IPR050944">
    <property type="entry name" value="FAM83"/>
</dbReference>
<dbReference type="FunFam" id="3.30.870.10:FF:000004">
    <property type="entry name" value="protein FAM83H isoform X2"/>
    <property type="match status" value="1"/>
</dbReference>
<comment type="subcellular location">
    <subcellularLocation>
        <location evidence="1">Cytoplasm</location>
    </subcellularLocation>
</comment>
<proteinExistence type="inferred from homology"/>
<dbReference type="Pfam" id="PF07894">
    <property type="entry name" value="SACK1"/>
    <property type="match status" value="1"/>
</dbReference>
<feature type="compositionally biased region" description="Polar residues" evidence="4">
    <location>
        <begin position="1104"/>
        <end position="1118"/>
    </location>
</feature>
<evidence type="ECO:0000256" key="3">
    <source>
        <dbReference type="ARBA" id="ARBA00022490"/>
    </source>
</evidence>
<feature type="compositionally biased region" description="Low complexity" evidence="4">
    <location>
        <begin position="1047"/>
        <end position="1059"/>
    </location>
</feature>
<dbReference type="SUPFAM" id="SSF56024">
    <property type="entry name" value="Phospholipase D/nuclease"/>
    <property type="match status" value="1"/>
</dbReference>
<feature type="compositionally biased region" description="Basic and acidic residues" evidence="4">
    <location>
        <begin position="861"/>
        <end position="885"/>
    </location>
</feature>
<feature type="domain" description="Scaffolding anchor of CK1" evidence="5">
    <location>
        <begin position="17"/>
        <end position="286"/>
    </location>
</feature>
<evidence type="ECO:0000256" key="1">
    <source>
        <dbReference type="ARBA" id="ARBA00004496"/>
    </source>
</evidence>
<feature type="compositionally biased region" description="Basic and acidic residues" evidence="4">
    <location>
        <begin position="713"/>
        <end position="730"/>
    </location>
</feature>
<feature type="compositionally biased region" description="Polar residues" evidence="4">
    <location>
        <begin position="976"/>
        <end position="988"/>
    </location>
</feature>
<dbReference type="EMBL" id="JBHFQA010000003">
    <property type="protein sequence ID" value="KAL2100760.1"/>
    <property type="molecule type" value="Genomic_DNA"/>
</dbReference>
<feature type="compositionally biased region" description="Polar residues" evidence="4">
    <location>
        <begin position="792"/>
        <end position="809"/>
    </location>
</feature>
<dbReference type="Gene3D" id="3.30.870.10">
    <property type="entry name" value="Endonuclease Chain A"/>
    <property type="match status" value="1"/>
</dbReference>
<dbReference type="InterPro" id="IPR012461">
    <property type="entry name" value="SACK1"/>
</dbReference>
<feature type="compositionally biased region" description="Polar residues" evidence="4">
    <location>
        <begin position="672"/>
        <end position="683"/>
    </location>
</feature>
<evidence type="ECO:0000256" key="4">
    <source>
        <dbReference type="SAM" id="MobiDB-lite"/>
    </source>
</evidence>
<evidence type="ECO:0000259" key="5">
    <source>
        <dbReference type="Pfam" id="PF07894"/>
    </source>
</evidence>
<dbReference type="PANTHER" id="PTHR16181">
    <property type="entry name" value="PROTEIN FAM83A-RELATED"/>
    <property type="match status" value="1"/>
</dbReference>
<evidence type="ECO:0000256" key="2">
    <source>
        <dbReference type="ARBA" id="ARBA00006937"/>
    </source>
</evidence>
<feature type="compositionally biased region" description="Polar residues" evidence="4">
    <location>
        <begin position="595"/>
        <end position="619"/>
    </location>
</feature>
<gene>
    <name evidence="6" type="ORF">ACEWY4_002521</name>
</gene>
<dbReference type="Proteomes" id="UP001591681">
    <property type="component" value="Unassembled WGS sequence"/>
</dbReference>
<feature type="compositionally biased region" description="Low complexity" evidence="4">
    <location>
        <begin position="1125"/>
        <end position="1135"/>
    </location>
</feature>
<feature type="compositionally biased region" description="Basic and acidic residues" evidence="4">
    <location>
        <begin position="901"/>
        <end position="913"/>
    </location>
</feature>
<organism evidence="6 7">
    <name type="scientific">Coilia grayii</name>
    <name type="common">Gray's grenadier anchovy</name>
    <dbReference type="NCBI Taxonomy" id="363190"/>
    <lineage>
        <taxon>Eukaryota</taxon>
        <taxon>Metazoa</taxon>
        <taxon>Chordata</taxon>
        <taxon>Craniata</taxon>
        <taxon>Vertebrata</taxon>
        <taxon>Euteleostomi</taxon>
        <taxon>Actinopterygii</taxon>
        <taxon>Neopterygii</taxon>
        <taxon>Teleostei</taxon>
        <taxon>Clupei</taxon>
        <taxon>Clupeiformes</taxon>
        <taxon>Clupeoidei</taxon>
        <taxon>Engraulidae</taxon>
        <taxon>Coilinae</taxon>
        <taxon>Coilia</taxon>
    </lineage>
</organism>
<feature type="compositionally biased region" description="Polar residues" evidence="4">
    <location>
        <begin position="736"/>
        <end position="756"/>
    </location>
</feature>
<keyword evidence="7" id="KW-1185">Reference proteome</keyword>
<accession>A0ABD1KNN3</accession>
<reference evidence="6 7" key="1">
    <citation type="submission" date="2024-09" db="EMBL/GenBank/DDBJ databases">
        <title>A chromosome-level genome assembly of Gray's grenadier anchovy, Coilia grayii.</title>
        <authorList>
            <person name="Fu Z."/>
        </authorList>
    </citation>
    <scope>NUCLEOTIDE SEQUENCE [LARGE SCALE GENOMIC DNA]</scope>
    <source>
        <strain evidence="6">G4</strain>
        <tissue evidence="6">Muscle</tissue>
    </source>
</reference>
<feature type="compositionally biased region" description="Basic and acidic residues" evidence="4">
    <location>
        <begin position="810"/>
        <end position="824"/>
    </location>
</feature>
<dbReference type="PANTHER" id="PTHR16181:SF29">
    <property type="entry name" value="PROTEIN FAM83A-RELATED"/>
    <property type="match status" value="1"/>
</dbReference>
<evidence type="ECO:0000313" key="7">
    <source>
        <dbReference type="Proteomes" id="UP001591681"/>
    </source>
</evidence>
<protein>
    <recommendedName>
        <fullName evidence="5">Scaffolding anchor of CK1 domain-containing protein</fullName>
    </recommendedName>
</protein>
<comment type="similarity">
    <text evidence="2">Belongs to the FAM83 family.</text>
</comment>
<feature type="compositionally biased region" description="Basic and acidic residues" evidence="4">
    <location>
        <begin position="1002"/>
        <end position="1012"/>
    </location>
</feature>
<comment type="caution">
    <text evidence="6">The sequence shown here is derived from an EMBL/GenBank/DDBJ whole genome shotgun (WGS) entry which is preliminary data.</text>
</comment>
<feature type="region of interest" description="Disordered" evidence="4">
    <location>
        <begin position="523"/>
        <end position="542"/>
    </location>
</feature>
<sequence length="1166" mass="128582">MALSQIQCLDDECINLRINESKPEFLYSEEQRVALEILFHDGPEAYEKYLKAQNVRGFLSDCELEHLTRTAVLYNPGGQGESIVNGEVEEIKLPSEYWPERSDHSFSDLDMGWPDITSYRGVTRVTVHTQPPMDGQPHIKEVVRRTINQAQKVIGIVMDLFTDVDIFRDLLDMSYKRRVAVYIILEATGVPHFLRMCERAGMHRGHLKKLRVTCTQGSEFFTRSAKKVSGTINHKFMFVDGDKTVSGSYSFTWSSSRLDRNVITLLTGQAVETFDRLFRDLYFTSRAVNLANLNLAEEPEPETILQSAQQAAVAAAIARKLYSAKYALVSTASLKSNGTCSSKNTSGNMNPLPRFFRQPRVLFEEPRIHPGLVGLEKANMIGYLPTWPEPDPPSDVIGIINIRDSSKPFHAHLMRSELFETSQAIRFKEPFHMPEEELPEKATPRPPFADFLSSMKADQLPGQPLKTKGEEARDADLVEQAPLRQQHDQDSVLPLPIGGPRMAHLNVINGCDSHTTWVKGIKEPQVNSQSFPRKSSPLKAMHAESTKHTDLCEGAESSVFSQGAKDLCSAPDCAVEPEHPCSTASAKASRRKEGTVSNAKRNQTMDPGAGRTNTKSSPNGPRAQLPKDPSPSHDNSHCNGSVPEKSKSNIYVNGHHTHPGTLNGRHVKTEGNHQTQKLPLDNQQKMDKKNIPSTKTKESTILPMPHGESCHASNDHMVSREDKAGVDGRKAALPPVNQQTSQEKTTKELSQIYTRSKPQKVGSIENILNQQNGIKEPMSTPTSEHKQDRNRTASIGSQTSTSSNKIHASSTKEGESTHQHKDWIPEETLFISEEGDDPKEMNGVVQNKPRGLIKKPVQAQDMKDKLSDSTPTSKRDQKTKVEGKHTGPLNPKVEPTAHPTLRSEAEKQVEKKGYPWLLPGVSTSNLSASKLKGETGGQLRDKAEKPHYRSTQDIVKQLKAESKPVTRPLPARREGSQTPTLRNKATQGQDDDLQVRTPQEQTRTKIENDGKKIFRAPPTPTSRTQPASRPEGAAKGPGAKSDPIPSTAKTTTPAKTTPKYFQGKVFSSAKTKQVSALPPDHAASSSINPSSSMLSLNGPALTDQMASRTNSPLGQSMPSLEKSKSGSSTPKPSISFPKLSQLRSLKERITRSPSQKSLTGAKKGAA</sequence>
<feature type="region of interest" description="Disordered" evidence="4">
    <location>
        <begin position="572"/>
        <end position="1166"/>
    </location>
</feature>
<feature type="compositionally biased region" description="Basic and acidic residues" evidence="4">
    <location>
        <begin position="684"/>
        <end position="698"/>
    </location>
</feature>
<keyword evidence="3" id="KW-0963">Cytoplasm</keyword>
<feature type="compositionally biased region" description="Low complexity" evidence="4">
    <location>
        <begin position="1084"/>
        <end position="1095"/>
    </location>
</feature>
<evidence type="ECO:0000313" key="6">
    <source>
        <dbReference type="EMBL" id="KAL2100760.1"/>
    </source>
</evidence>